<gene>
    <name evidence="6" type="ORF">AV274_2518</name>
</gene>
<keyword evidence="6" id="KW-0762">Sugar transport</keyword>
<evidence type="ECO:0000313" key="7">
    <source>
        <dbReference type="Proteomes" id="UP000078348"/>
    </source>
</evidence>
<evidence type="ECO:0000256" key="3">
    <source>
        <dbReference type="ARBA" id="ARBA00022989"/>
    </source>
</evidence>
<dbReference type="EMBL" id="LXWW01000118">
    <property type="protein sequence ID" value="OAO15803.1"/>
    <property type="molecule type" value="Genomic_DNA"/>
</dbReference>
<name>A0A196SFL6_BLAHN</name>
<reference evidence="6 7" key="1">
    <citation type="submission" date="2016-05" db="EMBL/GenBank/DDBJ databases">
        <title>Nuclear genome of Blastocystis sp. subtype 1 NandII.</title>
        <authorList>
            <person name="Gentekaki E."/>
            <person name="Curtis B."/>
            <person name="Stairs C."/>
            <person name="Eme L."/>
            <person name="Herman E."/>
            <person name="Klimes V."/>
            <person name="Arias M.C."/>
            <person name="Elias M."/>
            <person name="Hilliou F."/>
            <person name="Klute M."/>
            <person name="Malik S.-B."/>
            <person name="Pightling A."/>
            <person name="Rachubinski R."/>
            <person name="Salas D."/>
            <person name="Schlacht A."/>
            <person name="Suga H."/>
            <person name="Archibald J."/>
            <person name="Ball S.G."/>
            <person name="Clark G."/>
            <person name="Dacks J."/>
            <person name="Van Der Giezen M."/>
            <person name="Tsaousis A."/>
            <person name="Roger A."/>
        </authorList>
    </citation>
    <scope>NUCLEOTIDE SEQUENCE [LARGE SCALE GENOMIC DNA]</scope>
    <source>
        <strain evidence="7">ATCC 50177 / NandII</strain>
    </source>
</reference>
<evidence type="ECO:0000256" key="2">
    <source>
        <dbReference type="ARBA" id="ARBA00022692"/>
    </source>
</evidence>
<dbReference type="OrthoDB" id="419167at2759"/>
<keyword evidence="2 5" id="KW-0812">Transmembrane</keyword>
<dbReference type="GO" id="GO:0015165">
    <property type="term" value="F:pyrimidine nucleotide-sugar transmembrane transporter activity"/>
    <property type="evidence" value="ECO:0007669"/>
    <property type="project" value="InterPro"/>
</dbReference>
<evidence type="ECO:0000256" key="5">
    <source>
        <dbReference type="SAM" id="Phobius"/>
    </source>
</evidence>
<organism evidence="6 7">
    <name type="scientific">Blastocystis sp. subtype 1 (strain ATCC 50177 / NandII)</name>
    <dbReference type="NCBI Taxonomy" id="478820"/>
    <lineage>
        <taxon>Eukaryota</taxon>
        <taxon>Sar</taxon>
        <taxon>Stramenopiles</taxon>
        <taxon>Bigyra</taxon>
        <taxon>Opalozoa</taxon>
        <taxon>Opalinata</taxon>
        <taxon>Blastocystidae</taxon>
        <taxon>Blastocystis</taxon>
    </lineage>
</organism>
<dbReference type="PANTHER" id="PTHR10231">
    <property type="entry name" value="NUCLEOTIDE-SUGAR TRANSMEMBRANE TRANSPORTER"/>
    <property type="match status" value="1"/>
</dbReference>
<evidence type="ECO:0000256" key="1">
    <source>
        <dbReference type="ARBA" id="ARBA00004141"/>
    </source>
</evidence>
<dbReference type="Proteomes" id="UP000078348">
    <property type="component" value="Unassembled WGS sequence"/>
</dbReference>
<proteinExistence type="predicted"/>
<feature type="transmembrane region" description="Helical" evidence="5">
    <location>
        <begin position="207"/>
        <end position="226"/>
    </location>
</feature>
<keyword evidence="4 5" id="KW-0472">Membrane</keyword>
<dbReference type="InterPro" id="IPR007271">
    <property type="entry name" value="Nuc_sug_transpt"/>
</dbReference>
<dbReference type="GO" id="GO:0000139">
    <property type="term" value="C:Golgi membrane"/>
    <property type="evidence" value="ECO:0007669"/>
    <property type="project" value="InterPro"/>
</dbReference>
<accession>A0A196SFL6</accession>
<protein>
    <submittedName>
        <fullName evidence="6">Nucleotide-sugar transporter family protein</fullName>
    </submittedName>
</protein>
<feature type="transmembrane region" description="Helical" evidence="5">
    <location>
        <begin position="123"/>
        <end position="143"/>
    </location>
</feature>
<evidence type="ECO:0000256" key="4">
    <source>
        <dbReference type="ARBA" id="ARBA00023136"/>
    </source>
</evidence>
<evidence type="ECO:0000313" key="6">
    <source>
        <dbReference type="EMBL" id="OAO15803.1"/>
    </source>
</evidence>
<sequence>MSLPALLNEMVDRIFFYLHYALNDELVIQAFESLEIVIIGVASFFLLGKRYSATHWCSLVLVCTAVMSMEIGSASSGSFNRLPLLPSLIAVVGSGLEGISGVLTEKILKRHEQMDISLQNIWIYFWGALLYMVIMLCSGFSRFVQNVTFTHFNRYAFLFILSESIRGLSSSFLFKYADSVVESFTSCTALILASFIVSLILQKEIGYAFYLAVTNLCIATFLYNAAPAIPLTVKAKSVSVPYSIEFE</sequence>
<keyword evidence="7" id="KW-1185">Reference proteome</keyword>
<comment type="subcellular location">
    <subcellularLocation>
        <location evidence="1">Membrane</location>
        <topology evidence="1">Multi-pass membrane protein</topology>
    </subcellularLocation>
</comment>
<keyword evidence="3 5" id="KW-1133">Transmembrane helix</keyword>
<dbReference type="AlphaFoldDB" id="A0A196SFL6"/>
<feature type="transmembrane region" description="Helical" evidence="5">
    <location>
        <begin position="84"/>
        <end position="103"/>
    </location>
</feature>
<dbReference type="Pfam" id="PF04142">
    <property type="entry name" value="Nuc_sug_transp"/>
    <property type="match status" value="1"/>
</dbReference>
<keyword evidence="6" id="KW-0813">Transport</keyword>
<comment type="caution">
    <text evidence="6">The sequence shown here is derived from an EMBL/GenBank/DDBJ whole genome shotgun (WGS) entry which is preliminary data.</text>
</comment>
<dbReference type="STRING" id="478820.A0A196SFL6"/>
<feature type="transmembrane region" description="Helical" evidence="5">
    <location>
        <begin position="59"/>
        <end position="78"/>
    </location>
</feature>
<feature type="transmembrane region" description="Helical" evidence="5">
    <location>
        <begin position="181"/>
        <end position="201"/>
    </location>
</feature>
<feature type="transmembrane region" description="Helical" evidence="5">
    <location>
        <begin position="26"/>
        <end position="47"/>
    </location>
</feature>